<keyword evidence="11" id="KW-1278">Translocase</keyword>
<dbReference type="InterPro" id="IPR023299">
    <property type="entry name" value="ATPase_P-typ_cyto_dom_N"/>
</dbReference>
<comment type="function">
    <text evidence="16">This magnesium-dependent enzyme catalyzes the hydrolysis of ATP coupled with the transport of calcium. Transports the calcium to the vacuole and participates in the control of the cytosolic free calcium.</text>
</comment>
<feature type="transmembrane region" description="Helical" evidence="17">
    <location>
        <begin position="365"/>
        <end position="384"/>
    </location>
</feature>
<feature type="transmembrane region" description="Helical" evidence="17">
    <location>
        <begin position="1173"/>
        <end position="1195"/>
    </location>
</feature>
<feature type="transmembrane region" description="Helical" evidence="17">
    <location>
        <begin position="1207"/>
        <end position="1225"/>
    </location>
</feature>
<keyword evidence="10" id="KW-0460">Magnesium</keyword>
<evidence type="ECO:0000256" key="18">
    <source>
        <dbReference type="SAM" id="MobiDB-lite"/>
    </source>
</evidence>
<feature type="transmembrane region" description="Helical" evidence="17">
    <location>
        <begin position="1132"/>
        <end position="1152"/>
    </location>
</feature>
<dbReference type="EC" id="7.2.2.10" evidence="17"/>
<feature type="transmembrane region" description="Helical" evidence="17">
    <location>
        <begin position="1097"/>
        <end position="1120"/>
    </location>
</feature>
<dbReference type="InterPro" id="IPR001757">
    <property type="entry name" value="P_typ_ATPase"/>
</dbReference>
<evidence type="ECO:0000256" key="3">
    <source>
        <dbReference type="ARBA" id="ARBA00022554"/>
    </source>
</evidence>
<dbReference type="InterPro" id="IPR036412">
    <property type="entry name" value="HAD-like_sf"/>
</dbReference>
<dbReference type="PANTHER" id="PTHR24093:SF369">
    <property type="entry name" value="CALCIUM-TRANSPORTING ATPASE"/>
    <property type="match status" value="1"/>
</dbReference>
<dbReference type="GO" id="GO:0005388">
    <property type="term" value="F:P-type calcium transporter activity"/>
    <property type="evidence" value="ECO:0007669"/>
    <property type="project" value="UniProtKB-EC"/>
</dbReference>
<comment type="function">
    <text evidence="17">Catalyzes the hydrolysis of ATP coupled with the transport of calcium.</text>
</comment>
<evidence type="ECO:0000256" key="12">
    <source>
        <dbReference type="ARBA" id="ARBA00022989"/>
    </source>
</evidence>
<keyword evidence="4 17" id="KW-0109">Calcium transport</keyword>
<evidence type="ECO:0000256" key="14">
    <source>
        <dbReference type="ARBA" id="ARBA00023136"/>
    </source>
</evidence>
<comment type="similarity">
    <text evidence="17">Belongs to the cation transport ATPase (P-type) (TC 3.A.3) family.</text>
</comment>
<evidence type="ECO:0000256" key="5">
    <source>
        <dbReference type="ARBA" id="ARBA00022692"/>
    </source>
</evidence>
<feature type="compositionally biased region" description="Polar residues" evidence="18">
    <location>
        <begin position="25"/>
        <end position="36"/>
    </location>
</feature>
<dbReference type="SFLD" id="SFLDS00003">
    <property type="entry name" value="Haloacid_Dehalogenase"/>
    <property type="match status" value="1"/>
</dbReference>
<dbReference type="RefSeq" id="XP_018225174.1">
    <property type="nucleotide sequence ID" value="XM_018371014.1"/>
</dbReference>
<evidence type="ECO:0000256" key="10">
    <source>
        <dbReference type="ARBA" id="ARBA00022842"/>
    </source>
</evidence>
<feature type="domain" description="Cation-transporting P-type ATPase C-terminal" evidence="20">
    <location>
        <begin position="1052"/>
        <end position="1228"/>
    </location>
</feature>
<dbReference type="Pfam" id="PF00689">
    <property type="entry name" value="Cation_ATPase_C"/>
    <property type="match status" value="1"/>
</dbReference>
<keyword evidence="8 17" id="KW-0106">Calcium</keyword>
<comment type="subcellular location">
    <subcellularLocation>
        <location evidence="17">Membrane</location>
        <topology evidence="17">Multi-pass membrane protein</topology>
    </subcellularLocation>
    <subcellularLocation>
        <location evidence="1">Vacuole membrane</location>
        <topology evidence="1">Multi-pass membrane protein</topology>
    </subcellularLocation>
</comment>
<dbReference type="PRINTS" id="PR00119">
    <property type="entry name" value="CATATPASE"/>
</dbReference>
<gene>
    <name evidence="21" type="ORF">T552_02474</name>
</gene>
<dbReference type="Gene3D" id="1.20.1110.10">
    <property type="entry name" value="Calcium-transporting ATPase, transmembrane domain"/>
    <property type="match status" value="1"/>
</dbReference>
<keyword evidence="13 17" id="KW-0406">Ion transport</keyword>
<evidence type="ECO:0000256" key="17">
    <source>
        <dbReference type="RuleBase" id="RU361146"/>
    </source>
</evidence>
<dbReference type="PRINTS" id="PR00120">
    <property type="entry name" value="HATPASE"/>
</dbReference>
<dbReference type="FunFam" id="2.70.150.10:FF:000028">
    <property type="entry name" value="Calcium-transporting ATPase"/>
    <property type="match status" value="1"/>
</dbReference>
<evidence type="ECO:0000256" key="8">
    <source>
        <dbReference type="ARBA" id="ARBA00022837"/>
    </source>
</evidence>
<dbReference type="GO" id="GO:0006874">
    <property type="term" value="P:intracellular calcium ion homeostasis"/>
    <property type="evidence" value="ECO:0007669"/>
    <property type="project" value="UniProtKB-ARBA"/>
</dbReference>
<dbReference type="EMBL" id="LFVZ01000011">
    <property type="protein sequence ID" value="KTW26983.1"/>
    <property type="molecule type" value="Genomic_DNA"/>
</dbReference>
<keyword evidence="9 17" id="KW-0067">ATP-binding</keyword>
<dbReference type="GO" id="GO:0016887">
    <property type="term" value="F:ATP hydrolysis activity"/>
    <property type="evidence" value="ECO:0007669"/>
    <property type="project" value="InterPro"/>
</dbReference>
<feature type="transmembrane region" description="Helical" evidence="17">
    <location>
        <begin position="579"/>
        <end position="605"/>
    </location>
</feature>
<dbReference type="PROSITE" id="PS00154">
    <property type="entry name" value="ATPASE_E1_E2"/>
    <property type="match status" value="1"/>
</dbReference>
<dbReference type="SUPFAM" id="SSF81665">
    <property type="entry name" value="Calcium ATPase, transmembrane domain M"/>
    <property type="match status" value="1"/>
</dbReference>
<evidence type="ECO:0000259" key="20">
    <source>
        <dbReference type="Pfam" id="PF00689"/>
    </source>
</evidence>
<protein>
    <recommendedName>
        <fullName evidence="17">Calcium-transporting ATPase</fullName>
        <ecNumber evidence="17">7.2.2.10</ecNumber>
    </recommendedName>
</protein>
<evidence type="ECO:0000256" key="15">
    <source>
        <dbReference type="ARBA" id="ARBA00048694"/>
    </source>
</evidence>
<evidence type="ECO:0000313" key="21">
    <source>
        <dbReference type="EMBL" id="KTW26983.1"/>
    </source>
</evidence>
<dbReference type="InterPro" id="IPR059000">
    <property type="entry name" value="ATPase_P-type_domA"/>
</dbReference>
<evidence type="ECO:0000256" key="16">
    <source>
        <dbReference type="ARBA" id="ARBA00059328"/>
    </source>
</evidence>
<dbReference type="GO" id="GO:0005774">
    <property type="term" value="C:vacuolar membrane"/>
    <property type="evidence" value="ECO:0007669"/>
    <property type="project" value="UniProtKB-SubCell"/>
</dbReference>
<comment type="caution">
    <text evidence="21">The sequence shown here is derived from an EMBL/GenBank/DDBJ whole genome shotgun (WGS) entry which is preliminary data.</text>
</comment>
<dbReference type="InterPro" id="IPR006408">
    <property type="entry name" value="P-type_ATPase_IIB"/>
</dbReference>
<dbReference type="Pfam" id="PF00122">
    <property type="entry name" value="E1-E2_ATPase"/>
    <property type="match status" value="1"/>
</dbReference>
<comment type="catalytic activity">
    <reaction evidence="15 17">
        <text>Ca(2+)(in) + ATP + H2O = Ca(2+)(out) + ADP + phosphate + H(+)</text>
        <dbReference type="Rhea" id="RHEA:18105"/>
        <dbReference type="ChEBI" id="CHEBI:15377"/>
        <dbReference type="ChEBI" id="CHEBI:15378"/>
        <dbReference type="ChEBI" id="CHEBI:29108"/>
        <dbReference type="ChEBI" id="CHEBI:30616"/>
        <dbReference type="ChEBI" id="CHEBI:43474"/>
        <dbReference type="ChEBI" id="CHEBI:456216"/>
        <dbReference type="EC" id="7.2.2.10"/>
    </reaction>
</comment>
<organism evidence="21 22">
    <name type="scientific">Pneumocystis carinii (strain B80)</name>
    <name type="common">Rat pneumocystis pneumonia agent</name>
    <name type="synonym">Pneumocystis carinii f. sp. carinii</name>
    <dbReference type="NCBI Taxonomy" id="1408658"/>
    <lineage>
        <taxon>Eukaryota</taxon>
        <taxon>Fungi</taxon>
        <taxon>Dikarya</taxon>
        <taxon>Ascomycota</taxon>
        <taxon>Taphrinomycotina</taxon>
        <taxon>Pneumocystomycetes</taxon>
        <taxon>Pneumocystaceae</taxon>
        <taxon>Pneumocystis</taxon>
    </lineage>
</organism>
<dbReference type="Gene3D" id="3.40.50.1000">
    <property type="entry name" value="HAD superfamily/HAD-like"/>
    <property type="match status" value="1"/>
</dbReference>
<dbReference type="Pfam" id="PF13246">
    <property type="entry name" value="Cation_ATPase"/>
    <property type="match status" value="1"/>
</dbReference>
<dbReference type="Gene3D" id="2.70.150.10">
    <property type="entry name" value="Calcium-transporting ATPase, cytoplasmic transduction domain A"/>
    <property type="match status" value="1"/>
</dbReference>
<dbReference type="SFLD" id="SFLDF00027">
    <property type="entry name" value="p-type_atpase"/>
    <property type="match status" value="1"/>
</dbReference>
<evidence type="ECO:0000256" key="13">
    <source>
        <dbReference type="ARBA" id="ARBA00023065"/>
    </source>
</evidence>
<dbReference type="OrthoDB" id="3352408at2759"/>
<feature type="transmembrane region" description="Helical" evidence="17">
    <location>
        <begin position="1058"/>
        <end position="1076"/>
    </location>
</feature>
<evidence type="ECO:0000256" key="7">
    <source>
        <dbReference type="ARBA" id="ARBA00022741"/>
    </source>
</evidence>
<dbReference type="PANTHER" id="PTHR24093">
    <property type="entry name" value="CATION TRANSPORTING ATPASE"/>
    <property type="match status" value="1"/>
</dbReference>
<reference evidence="22" key="1">
    <citation type="journal article" date="2016" name="Nat. Commun.">
        <title>Genome analysis of three Pneumocystis species reveals adaptation mechanisms to life exclusively in mammalian hosts.</title>
        <authorList>
            <person name="Ma L."/>
            <person name="Chen Z."/>
            <person name="Huang D.W."/>
            <person name="Kutty G."/>
            <person name="Ishihara M."/>
            <person name="Wang H."/>
            <person name="Abouelleil A."/>
            <person name="Bishop L."/>
            <person name="Davey E."/>
            <person name="Deng R."/>
            <person name="Deng X."/>
            <person name="Fan L."/>
            <person name="Fantoni G."/>
            <person name="Fitzgerald M."/>
            <person name="Gogineni E."/>
            <person name="Goldberg J.M."/>
            <person name="Handley G."/>
            <person name="Hu X."/>
            <person name="Huber C."/>
            <person name="Jiao X."/>
            <person name="Jones K."/>
            <person name="Levin J.Z."/>
            <person name="Liu Y."/>
            <person name="Macdonald P."/>
            <person name="Melnikov A."/>
            <person name="Raley C."/>
            <person name="Sassi M."/>
            <person name="Sherman B.T."/>
            <person name="Song X."/>
            <person name="Sykes S."/>
            <person name="Tran B."/>
            <person name="Walsh L."/>
            <person name="Xia Y."/>
            <person name="Yang J."/>
            <person name="Young S."/>
            <person name="Zeng Q."/>
            <person name="Zheng X."/>
            <person name="Stephens R."/>
            <person name="Nusbaum C."/>
            <person name="Birren B.W."/>
            <person name="Azadi P."/>
            <person name="Lempicki R.A."/>
            <person name="Cuomo C.A."/>
            <person name="Kovacs J.A."/>
        </authorList>
    </citation>
    <scope>NUCLEOTIDE SEQUENCE [LARGE SCALE GENOMIC DNA]</scope>
    <source>
        <strain evidence="22">B80</strain>
    </source>
</reference>
<dbReference type="GO" id="GO:0005886">
    <property type="term" value="C:plasma membrane"/>
    <property type="evidence" value="ECO:0007669"/>
    <property type="project" value="TreeGrafter"/>
</dbReference>
<dbReference type="GeneID" id="28937217"/>
<evidence type="ECO:0000256" key="6">
    <source>
        <dbReference type="ARBA" id="ARBA00022723"/>
    </source>
</evidence>
<evidence type="ECO:0000256" key="2">
    <source>
        <dbReference type="ARBA" id="ARBA00022448"/>
    </source>
</evidence>
<dbReference type="NCBIfam" id="TIGR01494">
    <property type="entry name" value="ATPase_P-type"/>
    <property type="match status" value="2"/>
</dbReference>
<dbReference type="GO" id="GO:0005524">
    <property type="term" value="F:ATP binding"/>
    <property type="evidence" value="ECO:0007669"/>
    <property type="project" value="UniProtKB-KW"/>
</dbReference>
<evidence type="ECO:0000313" key="22">
    <source>
        <dbReference type="Proteomes" id="UP000054454"/>
    </source>
</evidence>
<dbReference type="InterPro" id="IPR018303">
    <property type="entry name" value="ATPase_P-typ_P_site"/>
</dbReference>
<dbReference type="InterPro" id="IPR044492">
    <property type="entry name" value="P_typ_ATPase_HD_dom"/>
</dbReference>
<keyword evidence="12 17" id="KW-1133">Transmembrane helix</keyword>
<dbReference type="CDD" id="cd02081">
    <property type="entry name" value="P-type_ATPase_Ca_PMCA-like"/>
    <property type="match status" value="1"/>
</dbReference>
<evidence type="ECO:0000256" key="9">
    <source>
        <dbReference type="ARBA" id="ARBA00022840"/>
    </source>
</evidence>
<dbReference type="GO" id="GO:0046872">
    <property type="term" value="F:metal ion binding"/>
    <property type="evidence" value="ECO:0007669"/>
    <property type="project" value="UniProtKB-KW"/>
</dbReference>
<dbReference type="InterPro" id="IPR006068">
    <property type="entry name" value="ATPase_P-typ_cation-transptr_C"/>
</dbReference>
<accession>A0A0W4ZF24</accession>
<feature type="transmembrane region" description="Helical" evidence="17">
    <location>
        <begin position="534"/>
        <end position="559"/>
    </location>
</feature>
<dbReference type="SUPFAM" id="SSF81653">
    <property type="entry name" value="Calcium ATPase, transduction domain A"/>
    <property type="match status" value="1"/>
</dbReference>
<name>A0A0W4ZF24_PNEC8</name>
<dbReference type="SFLD" id="SFLDG00002">
    <property type="entry name" value="C1.7:_P-type_atpase_like"/>
    <property type="match status" value="1"/>
</dbReference>
<feature type="domain" description="P-type ATPase A" evidence="19">
    <location>
        <begin position="402"/>
        <end position="518"/>
    </location>
</feature>
<keyword evidence="5 17" id="KW-0812">Transmembrane</keyword>
<keyword evidence="3" id="KW-0926">Vacuole</keyword>
<dbReference type="FunFam" id="3.40.50.1000:FF:000018">
    <property type="entry name" value="Calcium-transporting ATPase"/>
    <property type="match status" value="1"/>
</dbReference>
<evidence type="ECO:0000259" key="19">
    <source>
        <dbReference type="Pfam" id="PF00122"/>
    </source>
</evidence>
<evidence type="ECO:0000256" key="11">
    <source>
        <dbReference type="ARBA" id="ARBA00022967"/>
    </source>
</evidence>
<feature type="region of interest" description="Disordered" evidence="18">
    <location>
        <begin position="1"/>
        <end position="40"/>
    </location>
</feature>
<dbReference type="SUPFAM" id="SSF81660">
    <property type="entry name" value="Metal cation-transporting ATPase, ATP-binding domain N"/>
    <property type="match status" value="1"/>
</dbReference>
<keyword evidence="2 17" id="KW-0813">Transport</keyword>
<keyword evidence="7 17" id="KW-0547">Nucleotide-binding</keyword>
<dbReference type="InterPro" id="IPR023298">
    <property type="entry name" value="ATPase_P-typ_TM_dom_sf"/>
</dbReference>
<keyword evidence="6" id="KW-0479">Metal-binding</keyword>
<evidence type="ECO:0000256" key="4">
    <source>
        <dbReference type="ARBA" id="ARBA00022568"/>
    </source>
</evidence>
<dbReference type="VEuPathDB" id="FungiDB:T552_02474"/>
<feature type="transmembrane region" description="Helical" evidence="17">
    <location>
        <begin position="1025"/>
        <end position="1046"/>
    </location>
</feature>
<dbReference type="Proteomes" id="UP000054454">
    <property type="component" value="Unassembled WGS sequence"/>
</dbReference>
<sequence length="1383" mass="154902">MDKDRKKVPIIKIEGPNDDAEQALSEKQNPSGQVSGESDRESYLDSLGQYECLTQCDTSTQYLSRNSWDISGATSCIAHKTLESYPFREMALRTLAMRGSGRKKGPFAFTAEQLEVLVDPRNVEILRIIGGIEGLCLGLHTDPHSGLNLDEKYVAKEVTLRDLMSTEDYIIYEKMCQDYKAECRNLEATDNAKRKYMLFWKKKRRRQTFSSTSTSSSSSSSSPYSNPLYMEPKFSRKSNPIKSCFKRVFHCINLTYNLVLRMFYFIPKLMLKIKLIRILKEVFIGKSESYKEFLSHYGESFKTRISVFGINRTPKRHIKGIIPLILNVFKDSILILLLCSTIISFGIDIYFGLVHPTNDESHDSNVDGIAMLVAIAVISVVSAINDYQKEVKFEQLNAKKENHDVRVIRSGRPVFISVHDLQVGDILLFELGDLVPADGILIDSYNLCCDESSTTGESDMIEKVTCSVCLTNTSPDMIFDDKYDPFMISGSKIIEGTGKYIVTSVGSHSYYEKIMASLQTELDSTPLQIKLSKFALGIAKFGICASISLFIILFCRFLVYLLDHKSTIYEKMTNFMKILIVSITILVVALPEGLPLAITLALAFATKKMSKENNLVRHLRSCETMGNVTTICSDKTGTLTQNKMTLVVGTIGLSTEFRIDSDLEIEESTDMTTLKSSSLFESLNPSVTLLILQSIVVSSTAFLATDKQGKASFLGSKTDCALLEFAQKYLNMDNPDIERAKVDVLQFIPFSSSRKYMASIISLPNGGARLYVKGASETLLEYSSYVLHDPLSKESDTPSVLPLTQEGKDLIYKTIVKYSTHALRTIALVYKDFDVWPDHNLQDLIVGSEINFNSIFSQMIFVSVLGIMDLLRDGVKDAIETCKKAGITVRMVTGDNKFTASAIARLCGIYTPGGILMEGVDFRILSSEDMDLIVPRLQVLARSSPEDKKILVTKLKELGEVVAVTGDGTNDGPALKKADVGFSMGISGTDVAKEASDIILMDDNFSSIVKACAWGRTINLAIKRFLQFQITVNITAIFIVFVTAITDSKMKSIFAPVQLLWVNLIMDTFAALALATDPPSSTVLNRKPEPKSSLITFGMWKMIISQSIYQFVVILSLYFWGDTIFRYNNERAYMFDTLPTLIFNVFVFMQIFNELNCWRLGNDANILEGLKSNPWYIFINFIMISGQIIIVSYGGKAFQVSPLNLEQWGISIFLGALSVLVFILVKYIPDEFLMKIIPISFKQSLLDSDNPFSNRQTQWNLTSLHVKDELVFLKALKNRYAVDYSWRTEKMNKFYEKLTQAVHVEGKDIEKAKDLLSKKKHQFFVAPTLRAATLAPAIMAGSIGGCVSSNLSQQSTVFDDSLRDRGIELYSFTNSDKTTKPSD</sequence>
<evidence type="ECO:0000256" key="1">
    <source>
        <dbReference type="ARBA" id="ARBA00004128"/>
    </source>
</evidence>
<dbReference type="Gene3D" id="3.40.1110.10">
    <property type="entry name" value="Calcium-transporting ATPase, cytoplasmic domain N"/>
    <property type="match status" value="1"/>
</dbReference>
<dbReference type="SUPFAM" id="SSF56784">
    <property type="entry name" value="HAD-like"/>
    <property type="match status" value="1"/>
</dbReference>
<dbReference type="InterPro" id="IPR023214">
    <property type="entry name" value="HAD_sf"/>
</dbReference>
<proteinExistence type="inferred from homology"/>
<keyword evidence="22" id="KW-1185">Reference proteome</keyword>
<dbReference type="NCBIfam" id="TIGR01517">
    <property type="entry name" value="ATPase-IIB_Ca"/>
    <property type="match status" value="1"/>
</dbReference>
<feature type="transmembrane region" description="Helical" evidence="17">
    <location>
        <begin position="333"/>
        <end position="353"/>
    </location>
</feature>
<keyword evidence="14 17" id="KW-0472">Membrane</keyword>
<dbReference type="InterPro" id="IPR008250">
    <property type="entry name" value="ATPase_P-typ_transduc_dom_A_sf"/>
</dbReference>